<dbReference type="InterPro" id="IPR001387">
    <property type="entry name" value="Cro/C1-type_HTH"/>
</dbReference>
<dbReference type="HOGENOM" id="CLU_066192_1_1_0"/>
<dbReference type="PANTHER" id="PTHR40661:SF3">
    <property type="entry name" value="FELS-1 PROPHAGE TRANSCRIPTIONAL REGULATOR"/>
    <property type="match status" value="1"/>
</dbReference>
<organism evidence="7 8">
    <name type="scientific">Fusobacterium ulcerans 12-1B</name>
    <dbReference type="NCBI Taxonomy" id="457404"/>
    <lineage>
        <taxon>Bacteria</taxon>
        <taxon>Fusobacteriati</taxon>
        <taxon>Fusobacteriota</taxon>
        <taxon>Fusobacteriia</taxon>
        <taxon>Fusobacteriales</taxon>
        <taxon>Fusobacteriaceae</taxon>
        <taxon>Fusobacterium</taxon>
    </lineage>
</organism>
<dbReference type="InterPro" id="IPR039418">
    <property type="entry name" value="LexA-like"/>
</dbReference>
<dbReference type="CDD" id="cd00093">
    <property type="entry name" value="HTH_XRE"/>
    <property type="match status" value="1"/>
</dbReference>
<evidence type="ECO:0000313" key="7">
    <source>
        <dbReference type="EMBL" id="EHO83680.1"/>
    </source>
</evidence>
<evidence type="ECO:0000256" key="2">
    <source>
        <dbReference type="ARBA" id="ARBA00022801"/>
    </source>
</evidence>
<keyword evidence="3" id="KW-0805">Transcription regulation</keyword>
<dbReference type="Gene3D" id="1.10.260.40">
    <property type="entry name" value="lambda repressor-like DNA-binding domains"/>
    <property type="match status" value="1"/>
</dbReference>
<keyword evidence="8" id="KW-1185">Reference proteome</keyword>
<dbReference type="PROSITE" id="PS00501">
    <property type="entry name" value="SPASE_I_1"/>
    <property type="match status" value="1"/>
</dbReference>
<proteinExistence type="predicted"/>
<dbReference type="GO" id="GO:0004252">
    <property type="term" value="F:serine-type endopeptidase activity"/>
    <property type="evidence" value="ECO:0007669"/>
    <property type="project" value="InterPro"/>
</dbReference>
<dbReference type="PANTHER" id="PTHR40661">
    <property type="match status" value="1"/>
</dbReference>
<dbReference type="GO" id="GO:0006508">
    <property type="term" value="P:proteolysis"/>
    <property type="evidence" value="ECO:0007669"/>
    <property type="project" value="UniProtKB-KW"/>
</dbReference>
<dbReference type="PROSITE" id="PS50943">
    <property type="entry name" value="HTH_CROC1"/>
    <property type="match status" value="1"/>
</dbReference>
<dbReference type="RefSeq" id="WP_008696082.1">
    <property type="nucleotide sequence ID" value="NZ_KE161007.1"/>
</dbReference>
<dbReference type="Pfam" id="PF01381">
    <property type="entry name" value="HTH_3"/>
    <property type="match status" value="1"/>
</dbReference>
<evidence type="ECO:0000256" key="4">
    <source>
        <dbReference type="ARBA" id="ARBA00023125"/>
    </source>
</evidence>
<reference evidence="7 8" key="1">
    <citation type="submission" date="2012-07" db="EMBL/GenBank/DDBJ databases">
        <title>The Genome Sequence of Fusobacterium ulcerans 12_1B.</title>
        <authorList>
            <consortium name="The Broad Institute Genome Sequencing Platform"/>
            <person name="Earl A."/>
            <person name="Ward D."/>
            <person name="Feldgarden M."/>
            <person name="Gevers D."/>
            <person name="Strauss J."/>
            <person name="Ambrose C.E."/>
            <person name="Allen-Vercoe E."/>
            <person name="Walker B."/>
            <person name="Young S.K."/>
            <person name="Zeng Q."/>
            <person name="Gargeya S."/>
            <person name="Fitzgerald M."/>
            <person name="Haas B."/>
            <person name="Abouelleil A."/>
            <person name="Alvarado L."/>
            <person name="Arachchi H.M."/>
            <person name="Berlin A.M."/>
            <person name="Chapman S.B."/>
            <person name="Goldberg J."/>
            <person name="Griggs A."/>
            <person name="Gujja S."/>
            <person name="Hansen M."/>
            <person name="Howarth C."/>
            <person name="Imamovic A."/>
            <person name="Larimer J."/>
            <person name="McCowen C."/>
            <person name="Montmayeur A."/>
            <person name="Murphy C."/>
            <person name="Neiman D."/>
            <person name="Pearson M."/>
            <person name="Priest M."/>
            <person name="Roberts A."/>
            <person name="Saif S."/>
            <person name="Shea T."/>
            <person name="Sisk P."/>
            <person name="Sykes S."/>
            <person name="Wortman J."/>
            <person name="Nusbaum C."/>
            <person name="Birren B."/>
        </authorList>
    </citation>
    <scope>NUCLEOTIDE SEQUENCE [LARGE SCALE GENOMIC DNA]</scope>
    <source>
        <strain evidence="7 8">12_1B</strain>
    </source>
</reference>
<dbReference type="SUPFAM" id="SSF47413">
    <property type="entry name" value="lambda repressor-like DNA-binding domains"/>
    <property type="match status" value="1"/>
</dbReference>
<dbReference type="InterPro" id="IPR036286">
    <property type="entry name" value="LexA/Signal_pep-like_sf"/>
</dbReference>
<feature type="domain" description="HTH cro/C1-type" evidence="6">
    <location>
        <begin position="7"/>
        <end position="65"/>
    </location>
</feature>
<dbReference type="SMART" id="SM00530">
    <property type="entry name" value="HTH_XRE"/>
    <property type="match status" value="1"/>
</dbReference>
<accession>H1PQK5</accession>
<keyword evidence="1" id="KW-0645">Protease</keyword>
<dbReference type="GO" id="GO:0003677">
    <property type="term" value="F:DNA binding"/>
    <property type="evidence" value="ECO:0007669"/>
    <property type="project" value="UniProtKB-KW"/>
</dbReference>
<name>H1PQK5_9FUSO</name>
<dbReference type="BioCyc" id="FSP457404-HMP:GTSQ-700-MONOMER"/>
<evidence type="ECO:0000259" key="6">
    <source>
        <dbReference type="PROSITE" id="PS50943"/>
    </source>
</evidence>
<dbReference type="InterPro" id="IPR010982">
    <property type="entry name" value="Lambda_DNA-bd_dom_sf"/>
</dbReference>
<evidence type="ECO:0000256" key="5">
    <source>
        <dbReference type="ARBA" id="ARBA00023163"/>
    </source>
</evidence>
<dbReference type="InterPro" id="IPR015927">
    <property type="entry name" value="Peptidase_S24_S26A/B/C"/>
</dbReference>
<keyword evidence="5" id="KW-0804">Transcription</keyword>
<evidence type="ECO:0000256" key="1">
    <source>
        <dbReference type="ARBA" id="ARBA00022670"/>
    </source>
</evidence>
<protein>
    <recommendedName>
        <fullName evidence="6">HTH cro/C1-type domain-containing protein</fullName>
    </recommendedName>
</protein>
<gene>
    <name evidence="7" type="ORF">HMPREF0402_00698</name>
</gene>
<keyword evidence="2" id="KW-0378">Hydrolase</keyword>
<dbReference type="CDD" id="cd06529">
    <property type="entry name" value="S24_LexA-like"/>
    <property type="match status" value="1"/>
</dbReference>
<dbReference type="SUPFAM" id="SSF51306">
    <property type="entry name" value="LexA/Signal peptidase"/>
    <property type="match status" value="1"/>
</dbReference>
<comment type="caution">
    <text evidence="7">The sequence shown here is derived from an EMBL/GenBank/DDBJ whole genome shotgun (WGS) entry which is preliminary data.</text>
</comment>
<dbReference type="AlphaFoldDB" id="H1PQK5"/>
<dbReference type="Gene3D" id="2.10.109.10">
    <property type="entry name" value="Umud Fragment, subunit A"/>
    <property type="match status" value="1"/>
</dbReference>
<dbReference type="Proteomes" id="UP000003233">
    <property type="component" value="Unassembled WGS sequence"/>
</dbReference>
<dbReference type="EMBL" id="AGWJ02000002">
    <property type="protein sequence ID" value="EHO83680.1"/>
    <property type="molecule type" value="Genomic_DNA"/>
</dbReference>
<dbReference type="InterPro" id="IPR019756">
    <property type="entry name" value="Pept_S26A_signal_pept_1_Ser-AS"/>
</dbReference>
<sequence length="219" mass="25284">MKLHELIRKKREEKNMTIDKVVEELEKIGIDTTKSSLSRIENGERQKIDSALLVGLANLFNFNFFKEIGYKESGIDKSKTIKRFIEIPVYGKASAGNGYINLTDIQRYEKIPVLSDDEYSDDLFLVEVAGESMYPTLFDGDLVIVNPNFNENSLNNKICVITYDGVTFIKRIQITEKYIVLLSDNPDRIKYQNIIIPESEYTEIICHGIVIERRTRFVK</sequence>
<evidence type="ECO:0000256" key="3">
    <source>
        <dbReference type="ARBA" id="ARBA00023015"/>
    </source>
</evidence>
<keyword evidence="4" id="KW-0238">DNA-binding</keyword>
<dbReference type="Pfam" id="PF00717">
    <property type="entry name" value="Peptidase_S24"/>
    <property type="match status" value="1"/>
</dbReference>
<dbReference type="PATRIC" id="fig|457404.5.peg.563"/>
<dbReference type="GO" id="GO:0016020">
    <property type="term" value="C:membrane"/>
    <property type="evidence" value="ECO:0007669"/>
    <property type="project" value="InterPro"/>
</dbReference>
<evidence type="ECO:0000313" key="8">
    <source>
        <dbReference type="Proteomes" id="UP000003233"/>
    </source>
</evidence>